<dbReference type="RefSeq" id="WP_379099938.1">
    <property type="nucleotide sequence ID" value="NZ_JAUNLA010000008.1"/>
</dbReference>
<sequence>MTEKTVQLNDLPQAKLKDLLAFPCTFTFKVVGSNRNDLVDDVVAVVQKYAKGDYNPREQVSSKGTYNSVSIDIVAENIEQVETLYEQLANINGVRMVL</sequence>
<dbReference type="Pfam" id="PF04359">
    <property type="entry name" value="DUF493"/>
    <property type="match status" value="1"/>
</dbReference>
<dbReference type="EMBL" id="JBHUFP010000027">
    <property type="protein sequence ID" value="MFD1807028.1"/>
    <property type="molecule type" value="Genomic_DNA"/>
</dbReference>
<organism evidence="3 4">
    <name type="scientific">Pasteurella oralis</name>
    <dbReference type="NCBI Taxonomy" id="1071947"/>
    <lineage>
        <taxon>Bacteria</taxon>
        <taxon>Pseudomonadati</taxon>
        <taxon>Pseudomonadota</taxon>
        <taxon>Gammaproteobacteria</taxon>
        <taxon>Pasteurellales</taxon>
        <taxon>Pasteurellaceae</taxon>
        <taxon>Pasteurella</taxon>
    </lineage>
</organism>
<protein>
    <recommendedName>
        <fullName evidence="2">UPF0250 protein ACFSAV_11715</fullName>
    </recommendedName>
</protein>
<proteinExistence type="inferred from homology"/>
<keyword evidence="4" id="KW-1185">Reference proteome</keyword>
<dbReference type="Proteomes" id="UP001597420">
    <property type="component" value="Unassembled WGS sequence"/>
</dbReference>
<evidence type="ECO:0000313" key="3">
    <source>
        <dbReference type="EMBL" id="MFD1807028.1"/>
    </source>
</evidence>
<dbReference type="PANTHER" id="PTHR38036">
    <property type="entry name" value="UPF0250 PROTEIN YBED"/>
    <property type="match status" value="1"/>
</dbReference>
<dbReference type="InterPro" id="IPR027471">
    <property type="entry name" value="YbeD-like_sf"/>
</dbReference>
<dbReference type="PANTHER" id="PTHR38036:SF1">
    <property type="entry name" value="UPF0250 PROTEIN YBED"/>
    <property type="match status" value="1"/>
</dbReference>
<comment type="caution">
    <text evidence="3">The sequence shown here is derived from an EMBL/GenBank/DDBJ whole genome shotgun (WGS) entry which is preliminary data.</text>
</comment>
<accession>A0ABW4NXB4</accession>
<evidence type="ECO:0000256" key="1">
    <source>
        <dbReference type="ARBA" id="ARBA00008460"/>
    </source>
</evidence>
<reference evidence="4" key="1">
    <citation type="journal article" date="2019" name="Int. J. Syst. Evol. Microbiol.">
        <title>The Global Catalogue of Microorganisms (GCM) 10K type strain sequencing project: providing services to taxonomists for standard genome sequencing and annotation.</title>
        <authorList>
            <consortium name="The Broad Institute Genomics Platform"/>
            <consortium name="The Broad Institute Genome Sequencing Center for Infectious Disease"/>
            <person name="Wu L."/>
            <person name="Ma J."/>
        </authorList>
    </citation>
    <scope>NUCLEOTIDE SEQUENCE [LARGE SCALE GENOMIC DNA]</scope>
    <source>
        <strain evidence="4">CCM 7950</strain>
    </source>
</reference>
<name>A0ABW4NXB4_9PAST</name>
<dbReference type="SUPFAM" id="SSF117991">
    <property type="entry name" value="YbeD/HP0495-like"/>
    <property type="match status" value="1"/>
</dbReference>
<dbReference type="Gene3D" id="3.30.70.260">
    <property type="match status" value="1"/>
</dbReference>
<gene>
    <name evidence="3" type="primary">ybeD</name>
    <name evidence="3" type="ORF">ACFSAV_11715</name>
</gene>
<dbReference type="InterPro" id="IPR007454">
    <property type="entry name" value="UPF0250_YbeD-like"/>
</dbReference>
<evidence type="ECO:0000256" key="2">
    <source>
        <dbReference type="HAMAP-Rule" id="MF_00659"/>
    </source>
</evidence>
<comment type="similarity">
    <text evidence="1 2">Belongs to the UPF0250 family.</text>
</comment>
<dbReference type="HAMAP" id="MF_00659">
    <property type="entry name" value="UPF0250"/>
    <property type="match status" value="1"/>
</dbReference>
<evidence type="ECO:0000313" key="4">
    <source>
        <dbReference type="Proteomes" id="UP001597420"/>
    </source>
</evidence>
<dbReference type="NCBIfam" id="NF003447">
    <property type="entry name" value="PRK04998.1"/>
    <property type="match status" value="1"/>
</dbReference>